<proteinExistence type="predicted"/>
<evidence type="ECO:0000313" key="3">
    <source>
        <dbReference type="Proteomes" id="UP000487929"/>
    </source>
</evidence>
<evidence type="ECO:0000256" key="1">
    <source>
        <dbReference type="SAM" id="MobiDB-lite"/>
    </source>
</evidence>
<dbReference type="Proteomes" id="UP000487929">
    <property type="component" value="Unassembled WGS sequence"/>
</dbReference>
<dbReference type="InterPro" id="IPR013783">
    <property type="entry name" value="Ig-like_fold"/>
</dbReference>
<dbReference type="RefSeq" id="WP_161432336.1">
    <property type="nucleotide sequence ID" value="NZ_WUTT01000001.1"/>
</dbReference>
<dbReference type="SUPFAM" id="SSF117074">
    <property type="entry name" value="Hypothetical protein PA1324"/>
    <property type="match status" value="1"/>
</dbReference>
<dbReference type="OrthoDB" id="9795234at2"/>
<evidence type="ECO:0000313" key="2">
    <source>
        <dbReference type="EMBL" id="NAW35109.1"/>
    </source>
</evidence>
<evidence type="ECO:0008006" key="4">
    <source>
        <dbReference type="Google" id="ProtNLM"/>
    </source>
</evidence>
<organism evidence="2 3">
    <name type="scientific">Halomonas alimentaria</name>
    <dbReference type="NCBI Taxonomy" id="147248"/>
    <lineage>
        <taxon>Bacteria</taxon>
        <taxon>Pseudomonadati</taxon>
        <taxon>Pseudomonadota</taxon>
        <taxon>Gammaproteobacteria</taxon>
        <taxon>Oceanospirillales</taxon>
        <taxon>Halomonadaceae</taxon>
        <taxon>Halomonas</taxon>
    </lineage>
</organism>
<sequence length="183" mass="19697">MKRYFPLVFAALVLAGCEVVPPAPTERIEVIERGETQRDAPQETREAERDATASRAKREVAYPEAEYARLEKHGSAAVSGRLTLSGRAVPNAGVSVAPVTSYSAEAAEKALAGVAVEPADPRAREYTHTTRTDGNGYFRVSNLPAGEFYVSGAGPDPQTGEPRVVIRQVSLSKSQQLEVDLSR</sequence>
<keyword evidence="3" id="KW-1185">Reference proteome</keyword>
<dbReference type="Gene3D" id="2.60.40.10">
    <property type="entry name" value="Immunoglobulins"/>
    <property type="match status" value="1"/>
</dbReference>
<comment type="caution">
    <text evidence="2">The sequence shown here is derived from an EMBL/GenBank/DDBJ whole genome shotgun (WGS) entry which is preliminary data.</text>
</comment>
<feature type="region of interest" description="Disordered" evidence="1">
    <location>
        <begin position="32"/>
        <end position="58"/>
    </location>
</feature>
<dbReference type="PROSITE" id="PS51257">
    <property type="entry name" value="PROKAR_LIPOPROTEIN"/>
    <property type="match status" value="1"/>
</dbReference>
<protein>
    <recommendedName>
        <fullName evidence="4">Carboxypeptidase regulatory-like domain-containing protein</fullName>
    </recommendedName>
</protein>
<name>A0A7X4W684_9GAMM</name>
<dbReference type="AlphaFoldDB" id="A0A7X4W684"/>
<accession>A0A7X4W684</accession>
<dbReference type="EMBL" id="WUTT01000001">
    <property type="protein sequence ID" value="NAW35109.1"/>
    <property type="molecule type" value="Genomic_DNA"/>
</dbReference>
<reference evidence="2 3" key="1">
    <citation type="submission" date="2019-12" db="EMBL/GenBank/DDBJ databases">
        <title>Draft genome sequencing of Halomonas alimentaria DSM 15356.</title>
        <authorList>
            <person name="Pandiyan K."/>
            <person name="Kushwaha P."/>
            <person name="Gowdham M."/>
            <person name="Chakdar H."/>
            <person name="Singh A."/>
            <person name="Kumar M."/>
            <person name="Saxena A.K."/>
        </authorList>
    </citation>
    <scope>NUCLEOTIDE SEQUENCE [LARGE SCALE GENOMIC DNA]</scope>
    <source>
        <strain evidence="2 3">DSM 15356</strain>
    </source>
</reference>
<gene>
    <name evidence="2" type="ORF">GRB96_11855</name>
</gene>